<dbReference type="EMBL" id="ML976668">
    <property type="protein sequence ID" value="KAF1975930.1"/>
    <property type="molecule type" value="Genomic_DNA"/>
</dbReference>
<dbReference type="AlphaFoldDB" id="A0A6A5VGU8"/>
<name>A0A6A5VGU8_9PLEO</name>
<protein>
    <submittedName>
        <fullName evidence="1">Uncharacterized protein</fullName>
    </submittedName>
</protein>
<evidence type="ECO:0000313" key="2">
    <source>
        <dbReference type="Proteomes" id="UP000800036"/>
    </source>
</evidence>
<proteinExistence type="predicted"/>
<keyword evidence="2" id="KW-1185">Reference proteome</keyword>
<dbReference type="Proteomes" id="UP000800036">
    <property type="component" value="Unassembled WGS sequence"/>
</dbReference>
<evidence type="ECO:0000313" key="1">
    <source>
        <dbReference type="EMBL" id="KAF1975930.1"/>
    </source>
</evidence>
<organism evidence="1 2">
    <name type="scientific">Bimuria novae-zelandiae CBS 107.79</name>
    <dbReference type="NCBI Taxonomy" id="1447943"/>
    <lineage>
        <taxon>Eukaryota</taxon>
        <taxon>Fungi</taxon>
        <taxon>Dikarya</taxon>
        <taxon>Ascomycota</taxon>
        <taxon>Pezizomycotina</taxon>
        <taxon>Dothideomycetes</taxon>
        <taxon>Pleosporomycetidae</taxon>
        <taxon>Pleosporales</taxon>
        <taxon>Massarineae</taxon>
        <taxon>Didymosphaeriaceae</taxon>
        <taxon>Bimuria</taxon>
    </lineage>
</organism>
<accession>A0A6A5VGU8</accession>
<sequence>MSEHVTGRWCARSFCLDIAFRDHRRTLTPPHSTPARTFRLKTSPSPLIVGFALLALTISPTTPHWFECRLSTMCSFLASAATFLEQPIS</sequence>
<reference evidence="1" key="1">
    <citation type="journal article" date="2020" name="Stud. Mycol.">
        <title>101 Dothideomycetes genomes: a test case for predicting lifestyles and emergence of pathogens.</title>
        <authorList>
            <person name="Haridas S."/>
            <person name="Albert R."/>
            <person name="Binder M."/>
            <person name="Bloem J."/>
            <person name="Labutti K."/>
            <person name="Salamov A."/>
            <person name="Andreopoulos B."/>
            <person name="Baker S."/>
            <person name="Barry K."/>
            <person name="Bills G."/>
            <person name="Bluhm B."/>
            <person name="Cannon C."/>
            <person name="Castanera R."/>
            <person name="Culley D."/>
            <person name="Daum C."/>
            <person name="Ezra D."/>
            <person name="Gonzalez J."/>
            <person name="Henrissat B."/>
            <person name="Kuo A."/>
            <person name="Liang C."/>
            <person name="Lipzen A."/>
            <person name="Lutzoni F."/>
            <person name="Magnuson J."/>
            <person name="Mondo S."/>
            <person name="Nolan M."/>
            <person name="Ohm R."/>
            <person name="Pangilinan J."/>
            <person name="Park H.-J."/>
            <person name="Ramirez L."/>
            <person name="Alfaro M."/>
            <person name="Sun H."/>
            <person name="Tritt A."/>
            <person name="Yoshinaga Y."/>
            <person name="Zwiers L.-H."/>
            <person name="Turgeon B."/>
            <person name="Goodwin S."/>
            <person name="Spatafora J."/>
            <person name="Crous P."/>
            <person name="Grigoriev I."/>
        </authorList>
    </citation>
    <scope>NUCLEOTIDE SEQUENCE</scope>
    <source>
        <strain evidence="1">CBS 107.79</strain>
    </source>
</reference>
<gene>
    <name evidence="1" type="ORF">BU23DRAFT_57042</name>
</gene>